<reference evidence="3 4" key="1">
    <citation type="submission" date="2021-03" db="EMBL/GenBank/DDBJ databases">
        <title>Actinomadura violae sp. nov., isolated from lichen in Thailand.</title>
        <authorList>
            <person name="Kanchanasin P."/>
            <person name="Saeng-In P."/>
            <person name="Phongsopitanun W."/>
            <person name="Yuki M."/>
            <person name="Kudo T."/>
            <person name="Ohkuma M."/>
            <person name="Tanasupawat S."/>
        </authorList>
    </citation>
    <scope>NUCLEOTIDE SEQUENCE [LARGE SCALE GENOMIC DNA]</scope>
    <source>
        <strain evidence="3 4">LCR2-06</strain>
    </source>
</reference>
<organism evidence="3 4">
    <name type="scientific">Actinomadura violacea</name>
    <dbReference type="NCBI Taxonomy" id="2819934"/>
    <lineage>
        <taxon>Bacteria</taxon>
        <taxon>Bacillati</taxon>
        <taxon>Actinomycetota</taxon>
        <taxon>Actinomycetes</taxon>
        <taxon>Streptosporangiales</taxon>
        <taxon>Thermomonosporaceae</taxon>
        <taxon>Actinomadura</taxon>
    </lineage>
</organism>
<name>A0ABS3S7G7_9ACTN</name>
<evidence type="ECO:0000256" key="2">
    <source>
        <dbReference type="SAM" id="Phobius"/>
    </source>
</evidence>
<dbReference type="RefSeq" id="WP_208251803.1">
    <property type="nucleotide sequence ID" value="NZ_JAGEPF010000040.1"/>
</dbReference>
<feature type="transmembrane region" description="Helical" evidence="2">
    <location>
        <begin position="357"/>
        <end position="382"/>
    </location>
</feature>
<sequence>MNAPLLGRVRRAGVLVAALTMAVLVAVLAVPGIAGQAAADPAPTPSSSPSATATPGGGQNGKNDKKNCWGKIPNLPVPIPNIPNLPDCSRQAIHEGAQQVAGAASDAVLTPLANAIAKTTNQLVLVTVTGWLQLPSIRLTKSGIYVQPDQSHAGKKLANGGCIKPLPNATLSPQAPGADPPASGDGSGGGATGDACSIDSPAVTQFASAKVQAVMISVGTLVAVLLLIFQGMRTAFSRRGTHLMDALQGLMVMAVMAAIGIVILDGLLVFSDVLTKEILQGSMGDGLNKRVTAMLGLSVTTLGPGPVILFGLFVFTVGLVQLVMLFIRQAAIPVLAMLMPVAAAGQVGGQISRQWLIRLWTSLFAIVLYKPLAALIFAVGFLEVNQGQGFWEIVRGLTTLVLAIMALPTLMKIFQPIVGAAVSIGEHNVTLAGFIGGMGEAGGIMSNLTGRGGGASGGNGQDGDAAPANPQSYLGGGLGGRGGAEAGAGAAGGGAAAAVPAAGAALAVAETGEKVGDRVDQAVAKGADAFVGGDGQPAPPTAGTGLGGSSTSGDDRGAGPGGDHRDDPRDDPRDVGLDPGRQPTDQWQHERHDREGDGR</sequence>
<feature type="compositionally biased region" description="Low complexity" evidence="1">
    <location>
        <begin position="38"/>
        <end position="54"/>
    </location>
</feature>
<keyword evidence="4" id="KW-1185">Reference proteome</keyword>
<evidence type="ECO:0008006" key="5">
    <source>
        <dbReference type="Google" id="ProtNLM"/>
    </source>
</evidence>
<dbReference type="Proteomes" id="UP000680206">
    <property type="component" value="Unassembled WGS sequence"/>
</dbReference>
<evidence type="ECO:0000313" key="4">
    <source>
        <dbReference type="Proteomes" id="UP000680206"/>
    </source>
</evidence>
<accession>A0ABS3S7G7</accession>
<feature type="region of interest" description="Disordered" evidence="1">
    <location>
        <begin position="169"/>
        <end position="193"/>
    </location>
</feature>
<keyword evidence="2" id="KW-1133">Transmembrane helix</keyword>
<feature type="region of interest" description="Disordered" evidence="1">
    <location>
        <begin position="453"/>
        <end position="477"/>
    </location>
</feature>
<keyword evidence="2" id="KW-0472">Membrane</keyword>
<feature type="transmembrane region" description="Helical" evidence="2">
    <location>
        <begin position="211"/>
        <end position="229"/>
    </location>
</feature>
<feature type="transmembrane region" description="Helical" evidence="2">
    <location>
        <begin position="250"/>
        <end position="270"/>
    </location>
</feature>
<comment type="caution">
    <text evidence="3">The sequence shown here is derived from an EMBL/GenBank/DDBJ whole genome shotgun (WGS) entry which is preliminary data.</text>
</comment>
<proteinExistence type="predicted"/>
<feature type="region of interest" description="Disordered" evidence="1">
    <location>
        <begin position="529"/>
        <end position="599"/>
    </location>
</feature>
<protein>
    <recommendedName>
        <fullName evidence="5">TrbL/VirB6 plasmid conjugal transfer protein</fullName>
    </recommendedName>
</protein>
<keyword evidence="2" id="KW-0812">Transmembrane</keyword>
<dbReference type="EMBL" id="JAGEPF010000040">
    <property type="protein sequence ID" value="MBO2464939.1"/>
    <property type="molecule type" value="Genomic_DNA"/>
</dbReference>
<feature type="compositionally biased region" description="Low complexity" evidence="1">
    <location>
        <begin position="172"/>
        <end position="184"/>
    </location>
</feature>
<evidence type="ECO:0000256" key="1">
    <source>
        <dbReference type="SAM" id="MobiDB-lite"/>
    </source>
</evidence>
<feature type="compositionally biased region" description="Basic and acidic residues" evidence="1">
    <location>
        <begin position="587"/>
        <end position="599"/>
    </location>
</feature>
<feature type="transmembrane region" description="Helical" evidence="2">
    <location>
        <begin position="394"/>
        <end position="414"/>
    </location>
</feature>
<feature type="compositionally biased region" description="Basic and acidic residues" evidence="1">
    <location>
        <begin position="553"/>
        <end position="576"/>
    </location>
</feature>
<feature type="region of interest" description="Disordered" evidence="1">
    <location>
        <begin position="38"/>
        <end position="69"/>
    </location>
</feature>
<evidence type="ECO:0000313" key="3">
    <source>
        <dbReference type="EMBL" id="MBO2464939.1"/>
    </source>
</evidence>
<gene>
    <name evidence="3" type="ORF">J4709_45980</name>
</gene>